<dbReference type="RefSeq" id="WP_155469382.1">
    <property type="nucleotide sequence ID" value="NZ_BMKG01000004.1"/>
</dbReference>
<keyword evidence="1" id="KW-0472">Membrane</keyword>
<feature type="transmembrane region" description="Helical" evidence="1">
    <location>
        <begin position="12"/>
        <end position="34"/>
    </location>
</feature>
<dbReference type="EMBL" id="BMKG01000004">
    <property type="protein sequence ID" value="GGB92545.1"/>
    <property type="molecule type" value="Genomic_DNA"/>
</dbReference>
<evidence type="ECO:0000313" key="2">
    <source>
        <dbReference type="EMBL" id="GGB92545.1"/>
    </source>
</evidence>
<comment type="caution">
    <text evidence="3">The sequence shown here is derived from an EMBL/GenBank/DDBJ whole genome shotgun (WGS) entry which is preliminary data.</text>
</comment>
<name>A0A6I3SSD3_9BURK</name>
<sequence>MGGSGQRGFTYLAVLFVLAIGSVALSGMATLWSLEEQRERERALLFVGGQYRQAIASYYAHTPGGAGQFPRALHELLEDRRTTPPLRHLRGPYADPVSGQAWGLVRTPDQAIAGVYSVAAGAPLQRANFDEANHAFHGKRRYADWQFVHAPHRTRELPAVFLPVP</sequence>
<proteinExistence type="predicted"/>
<reference evidence="2" key="1">
    <citation type="journal article" date="2014" name="Int. J. Syst. Evol. Microbiol.">
        <title>Complete genome of a new Firmicutes species belonging to the dominant human colonic microbiota ('Ruminococcus bicirculans') reveals two chromosomes and a selective capacity to utilize plant glucans.</title>
        <authorList>
            <consortium name="NISC Comparative Sequencing Program"/>
            <person name="Wegmann U."/>
            <person name="Louis P."/>
            <person name="Goesmann A."/>
            <person name="Henrissat B."/>
            <person name="Duncan S.H."/>
            <person name="Flint H.J."/>
        </authorList>
    </citation>
    <scope>NUCLEOTIDE SEQUENCE</scope>
    <source>
        <strain evidence="2">CGMCC 1.15931</strain>
    </source>
</reference>
<reference evidence="3 4" key="3">
    <citation type="submission" date="2019-11" db="EMBL/GenBank/DDBJ databases">
        <title>Type strains purchased from KCTC, JCM and DSMZ.</title>
        <authorList>
            <person name="Lu H."/>
        </authorList>
    </citation>
    <scope>NUCLEOTIDE SEQUENCE [LARGE SCALE GENOMIC DNA]</scope>
    <source>
        <strain evidence="3 4">KCTC 52429</strain>
    </source>
</reference>
<keyword evidence="5" id="KW-1185">Reference proteome</keyword>
<keyword evidence="1" id="KW-1133">Transmembrane helix</keyword>
<keyword evidence="1" id="KW-0812">Transmembrane</keyword>
<organism evidence="3 4">
    <name type="scientific">Pseudoduganella buxea</name>
    <dbReference type="NCBI Taxonomy" id="1949069"/>
    <lineage>
        <taxon>Bacteria</taxon>
        <taxon>Pseudomonadati</taxon>
        <taxon>Pseudomonadota</taxon>
        <taxon>Betaproteobacteria</taxon>
        <taxon>Burkholderiales</taxon>
        <taxon>Oxalobacteraceae</taxon>
        <taxon>Telluria group</taxon>
        <taxon>Pseudoduganella</taxon>
    </lineage>
</organism>
<dbReference type="OrthoDB" id="5608857at2"/>
<accession>A0A6I3SSD3</accession>
<reference evidence="5" key="2">
    <citation type="journal article" date="2019" name="Int. J. Syst. Evol. Microbiol.">
        <title>The Global Catalogue of Microorganisms (GCM) 10K type strain sequencing project: providing services to taxonomists for standard genome sequencing and annotation.</title>
        <authorList>
            <consortium name="The Broad Institute Genomics Platform"/>
            <consortium name="The Broad Institute Genome Sequencing Center for Infectious Disease"/>
            <person name="Wu L."/>
            <person name="Ma J."/>
        </authorList>
    </citation>
    <scope>NUCLEOTIDE SEQUENCE [LARGE SCALE GENOMIC DNA]</scope>
    <source>
        <strain evidence="5">CGMCC 1.15931</strain>
    </source>
</reference>
<gene>
    <name evidence="2" type="ORF">GCM10011572_13160</name>
    <name evidence="3" type="ORF">GM672_04735</name>
</gene>
<evidence type="ECO:0000313" key="4">
    <source>
        <dbReference type="Proteomes" id="UP000430634"/>
    </source>
</evidence>
<evidence type="ECO:0000313" key="5">
    <source>
        <dbReference type="Proteomes" id="UP000622638"/>
    </source>
</evidence>
<evidence type="ECO:0000313" key="3">
    <source>
        <dbReference type="EMBL" id="MTV52038.1"/>
    </source>
</evidence>
<dbReference type="EMBL" id="WNKZ01000008">
    <property type="protein sequence ID" value="MTV52038.1"/>
    <property type="molecule type" value="Genomic_DNA"/>
</dbReference>
<dbReference type="Proteomes" id="UP000622638">
    <property type="component" value="Unassembled WGS sequence"/>
</dbReference>
<dbReference type="AlphaFoldDB" id="A0A6I3SSD3"/>
<dbReference type="Proteomes" id="UP000430634">
    <property type="component" value="Unassembled WGS sequence"/>
</dbReference>
<protein>
    <submittedName>
        <fullName evidence="3">Type II secretion system protein</fullName>
    </submittedName>
</protein>
<evidence type="ECO:0000256" key="1">
    <source>
        <dbReference type="SAM" id="Phobius"/>
    </source>
</evidence>
<reference evidence="2" key="4">
    <citation type="submission" date="2024-05" db="EMBL/GenBank/DDBJ databases">
        <authorList>
            <person name="Sun Q."/>
            <person name="Zhou Y."/>
        </authorList>
    </citation>
    <scope>NUCLEOTIDE SEQUENCE</scope>
    <source>
        <strain evidence="2">CGMCC 1.15931</strain>
    </source>
</reference>